<accession>A0A7K1Y5T2</accession>
<organism evidence="1 2">
    <name type="scientific">Hufsiella arboris</name>
    <dbReference type="NCBI Taxonomy" id="2695275"/>
    <lineage>
        <taxon>Bacteria</taxon>
        <taxon>Pseudomonadati</taxon>
        <taxon>Bacteroidota</taxon>
        <taxon>Sphingobacteriia</taxon>
        <taxon>Sphingobacteriales</taxon>
        <taxon>Sphingobacteriaceae</taxon>
        <taxon>Hufsiella</taxon>
    </lineage>
</organism>
<dbReference type="GO" id="GO:0003677">
    <property type="term" value="F:DNA binding"/>
    <property type="evidence" value="ECO:0007669"/>
    <property type="project" value="InterPro"/>
</dbReference>
<comment type="caution">
    <text evidence="1">The sequence shown here is derived from an EMBL/GenBank/DDBJ whole genome shotgun (WGS) entry which is preliminary data.</text>
</comment>
<evidence type="ECO:0000313" key="2">
    <source>
        <dbReference type="Proteomes" id="UP000466586"/>
    </source>
</evidence>
<evidence type="ECO:0000313" key="1">
    <source>
        <dbReference type="EMBL" id="MXV49944.1"/>
    </source>
</evidence>
<reference evidence="1 2" key="1">
    <citation type="submission" date="2019-11" db="EMBL/GenBank/DDBJ databases">
        <title>Pedobacter sp. HMF7647 Genome sequencing and assembly.</title>
        <authorList>
            <person name="Kang H."/>
            <person name="Kim H."/>
            <person name="Joh K."/>
        </authorList>
    </citation>
    <scope>NUCLEOTIDE SEQUENCE [LARGE SCALE GENOMIC DNA]</scope>
    <source>
        <strain evidence="1 2">HMF7647</strain>
    </source>
</reference>
<dbReference type="SUPFAM" id="SSF47413">
    <property type="entry name" value="lambda repressor-like DNA-binding domains"/>
    <property type="match status" value="1"/>
</dbReference>
<dbReference type="RefSeq" id="WP_160843106.1">
    <property type="nucleotide sequence ID" value="NZ_WVHT01000001.1"/>
</dbReference>
<name>A0A7K1Y5T2_9SPHI</name>
<dbReference type="AlphaFoldDB" id="A0A7K1Y5T2"/>
<dbReference type="Proteomes" id="UP000466586">
    <property type="component" value="Unassembled WGS sequence"/>
</dbReference>
<evidence type="ECO:0008006" key="3">
    <source>
        <dbReference type="Google" id="ProtNLM"/>
    </source>
</evidence>
<keyword evidence="2" id="KW-1185">Reference proteome</keyword>
<sequence>MNKDKKKLSRGKVLHKIAKQSNLSIKDLADKAGYKYPTFYIHIKRDDLPFETLARYGKALNHDFSNEFPEMADIILSEPGSKYSEKMGYDALMADRDKWKEKYITLSDKYNAVVERYQKILEEKLGINEDE</sequence>
<dbReference type="InterPro" id="IPR001387">
    <property type="entry name" value="Cro/C1-type_HTH"/>
</dbReference>
<dbReference type="EMBL" id="WVHT01000001">
    <property type="protein sequence ID" value="MXV49944.1"/>
    <property type="molecule type" value="Genomic_DNA"/>
</dbReference>
<protein>
    <recommendedName>
        <fullName evidence="3">Helix-turn-helix domain-containing protein</fullName>
    </recommendedName>
</protein>
<gene>
    <name evidence="1" type="ORF">GS399_03095</name>
</gene>
<proteinExistence type="predicted"/>
<dbReference type="InterPro" id="IPR010982">
    <property type="entry name" value="Lambda_DNA-bd_dom_sf"/>
</dbReference>
<dbReference type="CDD" id="cd00093">
    <property type="entry name" value="HTH_XRE"/>
    <property type="match status" value="1"/>
</dbReference>